<sequence length="70" mass="8015">MGSYLPIILFAALICVVALISTIIIGVNPADRNYTNKKSMKKRLILLSMLYIIAFVPALIWTVVYYYFLR</sequence>
<keyword evidence="1" id="KW-0472">Membrane</keyword>
<feature type="transmembrane region" description="Helical" evidence="1">
    <location>
        <begin position="48"/>
        <end position="68"/>
    </location>
</feature>
<accession>A0A3M7TZ81</accession>
<keyword evidence="1" id="KW-1133">Transmembrane helix</keyword>
<comment type="caution">
    <text evidence="2">The sequence shown here is derived from an EMBL/GenBank/DDBJ whole genome shotgun (WGS) entry which is preliminary data.</text>
</comment>
<protein>
    <submittedName>
        <fullName evidence="2">Uncharacterized protein</fullName>
    </submittedName>
</protein>
<dbReference type="AlphaFoldDB" id="A0A3M7TZ81"/>
<proteinExistence type="predicted"/>
<evidence type="ECO:0000313" key="2">
    <source>
        <dbReference type="EMBL" id="RNA70601.1"/>
    </source>
</evidence>
<dbReference type="Proteomes" id="UP000278746">
    <property type="component" value="Unassembled WGS sequence"/>
</dbReference>
<organism evidence="2 3">
    <name type="scientific">Alteribacter keqinensis</name>
    <dbReference type="NCBI Taxonomy" id="2483800"/>
    <lineage>
        <taxon>Bacteria</taxon>
        <taxon>Bacillati</taxon>
        <taxon>Bacillota</taxon>
        <taxon>Bacilli</taxon>
        <taxon>Bacillales</taxon>
        <taxon>Bacillaceae</taxon>
        <taxon>Alteribacter</taxon>
    </lineage>
</organism>
<gene>
    <name evidence="2" type="ORF">EBO34_05220</name>
</gene>
<name>A0A3M7TZ81_9BACI</name>
<evidence type="ECO:0000313" key="3">
    <source>
        <dbReference type="Proteomes" id="UP000278746"/>
    </source>
</evidence>
<keyword evidence="1" id="KW-0812">Transmembrane</keyword>
<evidence type="ECO:0000256" key="1">
    <source>
        <dbReference type="SAM" id="Phobius"/>
    </source>
</evidence>
<dbReference type="EMBL" id="RHIB01000001">
    <property type="protein sequence ID" value="RNA70601.1"/>
    <property type="molecule type" value="Genomic_DNA"/>
</dbReference>
<keyword evidence="3" id="KW-1185">Reference proteome</keyword>
<dbReference type="OrthoDB" id="2889317at2"/>
<feature type="transmembrane region" description="Helical" evidence="1">
    <location>
        <begin position="6"/>
        <end position="27"/>
    </location>
</feature>
<dbReference type="RefSeq" id="WP_122898560.1">
    <property type="nucleotide sequence ID" value="NZ_RHIB01000001.1"/>
</dbReference>
<reference evidence="2 3" key="1">
    <citation type="submission" date="2018-10" db="EMBL/GenBank/DDBJ databases">
        <title>Bacillus Keqinensis sp. nov., a moderately halophilic bacterium isolated from a saline-alkaline lake.</title>
        <authorList>
            <person name="Wang H."/>
        </authorList>
    </citation>
    <scope>NUCLEOTIDE SEQUENCE [LARGE SCALE GENOMIC DNA]</scope>
    <source>
        <strain evidence="2 3">KQ-3</strain>
    </source>
</reference>